<evidence type="ECO:0000313" key="2">
    <source>
        <dbReference type="EMBL" id="GMH71053.1"/>
    </source>
</evidence>
<organism evidence="2 3">
    <name type="scientific">Triparma strigata</name>
    <dbReference type="NCBI Taxonomy" id="1606541"/>
    <lineage>
        <taxon>Eukaryota</taxon>
        <taxon>Sar</taxon>
        <taxon>Stramenopiles</taxon>
        <taxon>Ochrophyta</taxon>
        <taxon>Bolidophyceae</taxon>
        <taxon>Parmales</taxon>
        <taxon>Triparmaceae</taxon>
        <taxon>Triparma</taxon>
    </lineage>
</organism>
<keyword evidence="1" id="KW-0732">Signal</keyword>
<sequence length="383" mass="41433">MRHEQLFTLAIVLSLNAVNAKCFSKMITSFFNPPIKVEASNNSNNLFPIDTSRNLKSSGSGGSYGGSNSDNGCTVEFCEAPYHPYGWCEPGEVYTNRSNNEHEITCPYCSCSSSCCAAGTDHPCDNDNLDTGGCSVGYCEAECDGALAIIAMVGGAIVLLLIWLCAKKGCGCGNGESSASVAPGAPPTSAVVTGTAAPNQTAMVGMIKAAAVGDRQGLANAQQNLQNQMMQQQYQQQMAQMAQMTPEQRQQIYMQQQQQMAQMPPQQQQQIMMQQQQMQMMMMQQQQQQQQQPMMMQQQQQQPTNMMFQQQQQPSFAPTTVAAPTVETVTVQVPIYGGGGSVNVEYNGNLINVEVPADAPAGEMITLEVPDMYKKSKGTGLVF</sequence>
<comment type="caution">
    <text evidence="2">The sequence shown here is derived from an EMBL/GenBank/DDBJ whole genome shotgun (WGS) entry which is preliminary data.</text>
</comment>
<name>A0A9W7ECC6_9STRA</name>
<dbReference type="EMBL" id="BRXY01000145">
    <property type="protein sequence ID" value="GMH71053.1"/>
    <property type="molecule type" value="Genomic_DNA"/>
</dbReference>
<dbReference type="InterPro" id="IPR029005">
    <property type="entry name" value="LIM-bd/SEUSS"/>
</dbReference>
<protein>
    <submittedName>
        <fullName evidence="2">Uncharacterized protein</fullName>
    </submittedName>
</protein>
<reference evidence="3" key="1">
    <citation type="journal article" date="2023" name="Commun. Biol.">
        <title>Genome analysis of Parmales, the sister group of diatoms, reveals the evolutionary specialization of diatoms from phago-mixotrophs to photoautotrophs.</title>
        <authorList>
            <person name="Ban H."/>
            <person name="Sato S."/>
            <person name="Yoshikawa S."/>
            <person name="Yamada K."/>
            <person name="Nakamura Y."/>
            <person name="Ichinomiya M."/>
            <person name="Sato N."/>
            <person name="Blanc-Mathieu R."/>
            <person name="Endo H."/>
            <person name="Kuwata A."/>
            <person name="Ogata H."/>
        </authorList>
    </citation>
    <scope>NUCLEOTIDE SEQUENCE [LARGE SCALE GENOMIC DNA]</scope>
    <source>
        <strain evidence="3">NIES 3701</strain>
    </source>
</reference>
<feature type="chain" id="PRO_5040859137" evidence="1">
    <location>
        <begin position="21"/>
        <end position="383"/>
    </location>
</feature>
<feature type="signal peptide" evidence="1">
    <location>
        <begin position="1"/>
        <end position="20"/>
    </location>
</feature>
<evidence type="ECO:0000313" key="3">
    <source>
        <dbReference type="Proteomes" id="UP001165085"/>
    </source>
</evidence>
<dbReference type="Proteomes" id="UP001165085">
    <property type="component" value="Unassembled WGS sequence"/>
</dbReference>
<gene>
    <name evidence="2" type="ORF">TrST_g11309</name>
</gene>
<accession>A0A9W7ECC6</accession>
<evidence type="ECO:0000256" key="1">
    <source>
        <dbReference type="SAM" id="SignalP"/>
    </source>
</evidence>
<dbReference type="PANTHER" id="PTHR10378">
    <property type="entry name" value="LIM DOMAIN-BINDING PROTEIN"/>
    <property type="match status" value="1"/>
</dbReference>
<dbReference type="AlphaFoldDB" id="A0A9W7ECC6"/>
<dbReference type="OrthoDB" id="10497187at2759"/>
<keyword evidence="3" id="KW-1185">Reference proteome</keyword>
<proteinExistence type="predicted"/>